<dbReference type="AlphaFoldDB" id="A0A139WUT9"/>
<keyword evidence="2" id="KW-1185">Reference proteome</keyword>
<dbReference type="STRING" id="128403.WA1_41405"/>
<organism evidence="1 2">
    <name type="scientific">Scytonema hofmannii PCC 7110</name>
    <dbReference type="NCBI Taxonomy" id="128403"/>
    <lineage>
        <taxon>Bacteria</taxon>
        <taxon>Bacillati</taxon>
        <taxon>Cyanobacteriota</taxon>
        <taxon>Cyanophyceae</taxon>
        <taxon>Nostocales</taxon>
        <taxon>Scytonemataceae</taxon>
        <taxon>Scytonema</taxon>
    </lineage>
</organism>
<gene>
    <name evidence="1" type="ORF">WA1_41405</name>
</gene>
<dbReference type="EMBL" id="ANNX02000047">
    <property type="protein sequence ID" value="KYC36194.1"/>
    <property type="molecule type" value="Genomic_DNA"/>
</dbReference>
<dbReference type="OrthoDB" id="495022at2"/>
<proteinExistence type="predicted"/>
<evidence type="ECO:0000313" key="2">
    <source>
        <dbReference type="Proteomes" id="UP000076925"/>
    </source>
</evidence>
<reference evidence="1 2" key="1">
    <citation type="journal article" date="2013" name="Genome Biol. Evol.">
        <title>Genomes of Stigonematalean cyanobacteria (subsection V) and the evolution of oxygenic photosynthesis from prokaryotes to plastids.</title>
        <authorList>
            <person name="Dagan T."/>
            <person name="Roettger M."/>
            <person name="Stucken K."/>
            <person name="Landan G."/>
            <person name="Koch R."/>
            <person name="Major P."/>
            <person name="Gould S.B."/>
            <person name="Goremykin V.V."/>
            <person name="Rippka R."/>
            <person name="Tandeau de Marsac N."/>
            <person name="Gugger M."/>
            <person name="Lockhart P.J."/>
            <person name="Allen J.F."/>
            <person name="Brune I."/>
            <person name="Maus I."/>
            <person name="Puhler A."/>
            <person name="Martin W.F."/>
        </authorList>
    </citation>
    <scope>NUCLEOTIDE SEQUENCE [LARGE SCALE GENOMIC DNA]</scope>
    <source>
        <strain evidence="1 2">PCC 7110</strain>
    </source>
</reference>
<dbReference type="RefSeq" id="WP_017742897.1">
    <property type="nucleotide sequence ID" value="NZ_KQ976354.1"/>
</dbReference>
<dbReference type="Proteomes" id="UP000076925">
    <property type="component" value="Unassembled WGS sequence"/>
</dbReference>
<accession>A0A139WUT9</accession>
<evidence type="ECO:0000313" key="1">
    <source>
        <dbReference type="EMBL" id="KYC36194.1"/>
    </source>
</evidence>
<comment type="caution">
    <text evidence="1">The sequence shown here is derived from an EMBL/GenBank/DDBJ whole genome shotgun (WGS) entry which is preliminary data.</text>
</comment>
<sequence length="155" mass="18217">MSIARGRDEQAEDLLQNTPTLVHMVIPSLCYFESLTTLDLEEKYNQDFLNKLNLQINEAERDKTSQFAQLYVSQLKQAKISFNSHTNETKERFYKTFYKLKSKTEENPPGKQEIEATGLLALLKNGYIQPEVEIKIDSQNRYIVLRYYHPRTDDF</sequence>
<name>A0A139WUT9_9CYAN</name>
<protein>
    <submittedName>
        <fullName evidence="1">Uncharacterized protein</fullName>
    </submittedName>
</protein>